<feature type="transmembrane region" description="Helical" evidence="6">
    <location>
        <begin position="40"/>
        <end position="60"/>
    </location>
</feature>
<keyword evidence="4 6" id="KW-1133">Transmembrane helix</keyword>
<comment type="caution">
    <text evidence="7">The sequence shown here is derived from an EMBL/GenBank/DDBJ whole genome shotgun (WGS) entry which is preliminary data.</text>
</comment>
<evidence type="ECO:0000256" key="2">
    <source>
        <dbReference type="ARBA" id="ARBA00022448"/>
    </source>
</evidence>
<accession>A0ABR3RMZ4</accession>
<evidence type="ECO:0008006" key="9">
    <source>
        <dbReference type="Google" id="ProtNLM"/>
    </source>
</evidence>
<proteinExistence type="predicted"/>
<evidence type="ECO:0000256" key="6">
    <source>
        <dbReference type="SAM" id="Phobius"/>
    </source>
</evidence>
<dbReference type="InterPro" id="IPR036259">
    <property type="entry name" value="MFS_trans_sf"/>
</dbReference>
<dbReference type="Gene3D" id="1.20.1250.20">
    <property type="entry name" value="MFS general substrate transporter like domains"/>
    <property type="match status" value="1"/>
</dbReference>
<comment type="subcellular location">
    <subcellularLocation>
        <location evidence="1">Membrane</location>
        <topology evidence="1">Multi-pass membrane protein</topology>
    </subcellularLocation>
</comment>
<evidence type="ECO:0000313" key="8">
    <source>
        <dbReference type="Proteomes" id="UP001521222"/>
    </source>
</evidence>
<evidence type="ECO:0000256" key="1">
    <source>
        <dbReference type="ARBA" id="ARBA00004141"/>
    </source>
</evidence>
<keyword evidence="8" id="KW-1185">Reference proteome</keyword>
<protein>
    <recommendedName>
        <fullName evidence="9">Major facilitator superfamily (MFS) profile domain-containing protein</fullName>
    </recommendedName>
</protein>
<evidence type="ECO:0000256" key="5">
    <source>
        <dbReference type="ARBA" id="ARBA00023136"/>
    </source>
</evidence>
<name>A0ABR3RMZ4_9PLEO</name>
<dbReference type="PANTHER" id="PTHR43791:SF49">
    <property type="entry name" value="TRANSPORTER, PUTATIVE (AFU_ORTHOLOGUE AFUA_4G04250)-RELATED"/>
    <property type="match status" value="1"/>
</dbReference>
<keyword evidence="3 6" id="KW-0812">Transmembrane</keyword>
<sequence>MPETGLTPHGYALTVTLFSVAYAVFEIPSNWVMKHYIRPSMWLGILLFAWGALTIGFAGVQNTATIIALRFLIGAFEAGFFPGPLLTPPPMNTG</sequence>
<dbReference type="Proteomes" id="UP001521222">
    <property type="component" value="Unassembled WGS sequence"/>
</dbReference>
<dbReference type="PANTHER" id="PTHR43791">
    <property type="entry name" value="PERMEASE-RELATED"/>
    <property type="match status" value="1"/>
</dbReference>
<dbReference type="EMBL" id="JAKIXB020000009">
    <property type="protein sequence ID" value="KAL1605806.1"/>
    <property type="molecule type" value="Genomic_DNA"/>
</dbReference>
<feature type="transmembrane region" description="Helical" evidence="6">
    <location>
        <begin position="66"/>
        <end position="86"/>
    </location>
</feature>
<gene>
    <name evidence="7" type="ORF">SLS59_003610</name>
</gene>
<feature type="transmembrane region" description="Helical" evidence="6">
    <location>
        <begin position="12"/>
        <end position="33"/>
    </location>
</feature>
<reference evidence="7 8" key="1">
    <citation type="submission" date="2024-02" db="EMBL/GenBank/DDBJ databases">
        <title>De novo assembly and annotation of 12 fungi associated with fruit tree decline syndrome in Ontario, Canada.</title>
        <authorList>
            <person name="Sulman M."/>
            <person name="Ellouze W."/>
            <person name="Ilyukhin E."/>
        </authorList>
    </citation>
    <scope>NUCLEOTIDE SEQUENCE [LARGE SCALE GENOMIC DNA]</scope>
    <source>
        <strain evidence="7 8">M97-236</strain>
    </source>
</reference>
<dbReference type="SUPFAM" id="SSF103473">
    <property type="entry name" value="MFS general substrate transporter"/>
    <property type="match status" value="1"/>
</dbReference>
<evidence type="ECO:0000256" key="3">
    <source>
        <dbReference type="ARBA" id="ARBA00022692"/>
    </source>
</evidence>
<evidence type="ECO:0000256" key="4">
    <source>
        <dbReference type="ARBA" id="ARBA00022989"/>
    </source>
</evidence>
<dbReference type="InterPro" id="IPR011701">
    <property type="entry name" value="MFS"/>
</dbReference>
<keyword evidence="2" id="KW-0813">Transport</keyword>
<keyword evidence="5 6" id="KW-0472">Membrane</keyword>
<evidence type="ECO:0000313" key="7">
    <source>
        <dbReference type="EMBL" id="KAL1605806.1"/>
    </source>
</evidence>
<organism evidence="7 8">
    <name type="scientific">Nothophoma quercina</name>
    <dbReference type="NCBI Taxonomy" id="749835"/>
    <lineage>
        <taxon>Eukaryota</taxon>
        <taxon>Fungi</taxon>
        <taxon>Dikarya</taxon>
        <taxon>Ascomycota</taxon>
        <taxon>Pezizomycotina</taxon>
        <taxon>Dothideomycetes</taxon>
        <taxon>Pleosporomycetidae</taxon>
        <taxon>Pleosporales</taxon>
        <taxon>Pleosporineae</taxon>
        <taxon>Didymellaceae</taxon>
        <taxon>Nothophoma</taxon>
    </lineage>
</organism>
<dbReference type="Pfam" id="PF07690">
    <property type="entry name" value="MFS_1"/>
    <property type="match status" value="1"/>
</dbReference>